<reference evidence="9" key="1">
    <citation type="journal article" date="2013" name="Genome Announc.">
        <title>Draft genome sequence of the grapevine dieback fungus Eutypa lata UCR-EL1.</title>
        <authorList>
            <person name="Blanco-Ulate B."/>
            <person name="Rolshausen P.E."/>
            <person name="Cantu D."/>
        </authorList>
    </citation>
    <scope>NUCLEOTIDE SEQUENCE [LARGE SCALE GENOMIC DNA]</scope>
    <source>
        <strain evidence="9">UCR-EL1</strain>
    </source>
</reference>
<keyword evidence="2" id="KW-0677">Repeat</keyword>
<evidence type="ECO:0000256" key="3">
    <source>
        <dbReference type="ARBA" id="ARBA00022771"/>
    </source>
</evidence>
<feature type="compositionally biased region" description="Pro residues" evidence="6">
    <location>
        <begin position="275"/>
        <end position="285"/>
    </location>
</feature>
<dbReference type="GO" id="GO:0000977">
    <property type="term" value="F:RNA polymerase II transcription regulatory region sequence-specific DNA binding"/>
    <property type="evidence" value="ECO:0007669"/>
    <property type="project" value="TreeGrafter"/>
</dbReference>
<evidence type="ECO:0000313" key="8">
    <source>
        <dbReference type="EMBL" id="EMR64386.1"/>
    </source>
</evidence>
<dbReference type="OrthoDB" id="8117402at2759"/>
<keyword evidence="1" id="KW-0479">Metal-binding</keyword>
<evidence type="ECO:0000313" key="9">
    <source>
        <dbReference type="Proteomes" id="UP000012174"/>
    </source>
</evidence>
<organism evidence="8 9">
    <name type="scientific">Eutypa lata (strain UCR-EL1)</name>
    <name type="common">Grapevine dieback disease fungus</name>
    <name type="synonym">Eutypa armeniacae</name>
    <dbReference type="NCBI Taxonomy" id="1287681"/>
    <lineage>
        <taxon>Eukaryota</taxon>
        <taxon>Fungi</taxon>
        <taxon>Dikarya</taxon>
        <taxon>Ascomycota</taxon>
        <taxon>Pezizomycotina</taxon>
        <taxon>Sordariomycetes</taxon>
        <taxon>Xylariomycetidae</taxon>
        <taxon>Xylariales</taxon>
        <taxon>Diatrypaceae</taxon>
        <taxon>Eutypa</taxon>
    </lineage>
</organism>
<dbReference type="PANTHER" id="PTHR24409:SF295">
    <property type="entry name" value="AZ2-RELATED"/>
    <property type="match status" value="1"/>
</dbReference>
<keyword evidence="4" id="KW-0862">Zinc</keyword>
<dbReference type="PROSITE" id="PS50157">
    <property type="entry name" value="ZINC_FINGER_C2H2_2"/>
    <property type="match status" value="1"/>
</dbReference>
<keyword evidence="3 5" id="KW-0863">Zinc-finger</keyword>
<evidence type="ECO:0000256" key="1">
    <source>
        <dbReference type="ARBA" id="ARBA00022723"/>
    </source>
</evidence>
<dbReference type="HOGENOM" id="CLU_591869_0_0_1"/>
<dbReference type="KEGG" id="ela:UCREL1_8664"/>
<dbReference type="PANTHER" id="PTHR24409">
    <property type="entry name" value="ZINC FINGER PROTEIN 142"/>
    <property type="match status" value="1"/>
</dbReference>
<dbReference type="Pfam" id="PF12874">
    <property type="entry name" value="zf-met"/>
    <property type="match status" value="1"/>
</dbReference>
<feature type="compositionally biased region" description="Basic and acidic residues" evidence="6">
    <location>
        <begin position="431"/>
        <end position="441"/>
    </location>
</feature>
<protein>
    <submittedName>
        <fullName evidence="8">Putative c2h2 finger domain protein</fullName>
    </submittedName>
</protein>
<dbReference type="SMART" id="SM00355">
    <property type="entry name" value="ZnF_C2H2"/>
    <property type="match status" value="5"/>
</dbReference>
<dbReference type="Gene3D" id="3.30.160.60">
    <property type="entry name" value="Classic Zinc Finger"/>
    <property type="match status" value="2"/>
</dbReference>
<dbReference type="eggNOG" id="ENOG502SAH5">
    <property type="taxonomic scope" value="Eukaryota"/>
</dbReference>
<feature type="region of interest" description="Disordered" evidence="6">
    <location>
        <begin position="420"/>
        <end position="462"/>
    </location>
</feature>
<proteinExistence type="predicted"/>
<feature type="compositionally biased region" description="Polar residues" evidence="6">
    <location>
        <begin position="161"/>
        <end position="170"/>
    </location>
</feature>
<dbReference type="GO" id="GO:0008270">
    <property type="term" value="F:zinc ion binding"/>
    <property type="evidence" value="ECO:0007669"/>
    <property type="project" value="UniProtKB-KW"/>
</dbReference>
<feature type="region of interest" description="Disordered" evidence="6">
    <location>
        <begin position="265"/>
        <end position="294"/>
    </location>
</feature>
<evidence type="ECO:0000256" key="2">
    <source>
        <dbReference type="ARBA" id="ARBA00022737"/>
    </source>
</evidence>
<sequence>MSMSLISMPESMIRTTNLQCPVCSEIFRSAVLKDSHQRSKRHFQCAVCKATFPDDGALVLHVLTDHKTDHAIECPGCQKIFHRAGAWMLHIENRECSSIFPEDLEARQKKHEEFAKALTRLDKRQDSWGGDVDPSQVTDTWFHYPHVDTLDGGHDNLKPHQGTTIDQDYTNPGDFPRLPTQEYQVGGSKQPDLLTGDAPGPKPLQAAAAWGQFSKSQVTRAPVQAPSTLTAQSALSTGSNATRYKPGHPLAQGKNEKVQVVNSFNAGPATAGSPSPNPQARPSPGEPITDPEHPHFSAEVFYESLLEQFKCPHRCNKKFKNARGLVAHLKSPAHRGEKVTCPTCMNKFNSKASLVSHMETSIVRCGIRNSSNFRATLSRLTGGILDIEPASTLEDEGNPEGMVRSMGRIILDKKAVAELKISPPKRVPGSELKDEGKKAEKASQQGGQRPVKEAWKQTDYNG</sequence>
<dbReference type="GO" id="GO:0005634">
    <property type="term" value="C:nucleus"/>
    <property type="evidence" value="ECO:0007669"/>
    <property type="project" value="TreeGrafter"/>
</dbReference>
<dbReference type="SUPFAM" id="SSF57667">
    <property type="entry name" value="beta-beta-alpha zinc fingers"/>
    <property type="match status" value="1"/>
</dbReference>
<evidence type="ECO:0000259" key="7">
    <source>
        <dbReference type="PROSITE" id="PS50157"/>
    </source>
</evidence>
<evidence type="ECO:0000256" key="5">
    <source>
        <dbReference type="PROSITE-ProRule" id="PRU00042"/>
    </source>
</evidence>
<feature type="region of interest" description="Disordered" evidence="6">
    <location>
        <begin position="237"/>
        <end position="256"/>
    </location>
</feature>
<feature type="region of interest" description="Disordered" evidence="6">
    <location>
        <begin position="152"/>
        <end position="204"/>
    </location>
</feature>
<dbReference type="Pfam" id="PF00096">
    <property type="entry name" value="zf-C2H2"/>
    <property type="match status" value="1"/>
</dbReference>
<dbReference type="InterPro" id="IPR013087">
    <property type="entry name" value="Znf_C2H2_type"/>
</dbReference>
<evidence type="ECO:0000256" key="6">
    <source>
        <dbReference type="SAM" id="MobiDB-lite"/>
    </source>
</evidence>
<accession>M7T3G9</accession>
<name>M7T3G9_EUTLA</name>
<dbReference type="GO" id="GO:0000981">
    <property type="term" value="F:DNA-binding transcription factor activity, RNA polymerase II-specific"/>
    <property type="evidence" value="ECO:0007669"/>
    <property type="project" value="TreeGrafter"/>
</dbReference>
<evidence type="ECO:0000256" key="4">
    <source>
        <dbReference type="ARBA" id="ARBA00022833"/>
    </source>
</evidence>
<feature type="domain" description="C2H2-type" evidence="7">
    <location>
        <begin position="309"/>
        <end position="339"/>
    </location>
</feature>
<dbReference type="InterPro" id="IPR036236">
    <property type="entry name" value="Znf_C2H2_sf"/>
</dbReference>
<dbReference type="EMBL" id="KB707086">
    <property type="protein sequence ID" value="EMR64386.1"/>
    <property type="molecule type" value="Genomic_DNA"/>
</dbReference>
<keyword evidence="9" id="KW-1185">Reference proteome</keyword>
<gene>
    <name evidence="8" type="ORF">UCREL1_8664</name>
</gene>
<dbReference type="PROSITE" id="PS00028">
    <property type="entry name" value="ZINC_FINGER_C2H2_1"/>
    <property type="match status" value="2"/>
</dbReference>
<dbReference type="AlphaFoldDB" id="M7T3G9"/>
<dbReference type="Proteomes" id="UP000012174">
    <property type="component" value="Unassembled WGS sequence"/>
</dbReference>